<dbReference type="AlphaFoldDB" id="A0A4Q0I0H4"/>
<reference evidence="8" key="1">
    <citation type="submission" date="2018-11" db="EMBL/GenBank/DDBJ databases">
        <title>Genome sequencing of a novel mesophilic and cellulolytic organism within the genus Hungateiclostridium.</title>
        <authorList>
            <person name="Rettenmaier R."/>
            <person name="Liebl W."/>
            <person name="Zverlov V."/>
        </authorList>
    </citation>
    <scope>NUCLEOTIDE SEQUENCE [LARGE SCALE GENOMIC DNA]</scope>
    <source>
        <strain evidence="8">N2K1</strain>
    </source>
</reference>
<dbReference type="InterPro" id="IPR036640">
    <property type="entry name" value="ABC1_TM_sf"/>
</dbReference>
<feature type="transmembrane region" description="Helical" evidence="5">
    <location>
        <begin position="32"/>
        <end position="52"/>
    </location>
</feature>
<evidence type="ECO:0000259" key="6">
    <source>
        <dbReference type="PROSITE" id="PS50929"/>
    </source>
</evidence>
<proteinExistence type="predicted"/>
<dbReference type="Proteomes" id="UP000289166">
    <property type="component" value="Unassembled WGS sequence"/>
</dbReference>
<keyword evidence="7" id="KW-0067">ATP-binding</keyword>
<dbReference type="GO" id="GO:0140359">
    <property type="term" value="F:ABC-type transporter activity"/>
    <property type="evidence" value="ECO:0007669"/>
    <property type="project" value="InterPro"/>
</dbReference>
<dbReference type="RefSeq" id="WP_128706559.1">
    <property type="nucleotide sequence ID" value="NZ_RLII01000057.1"/>
</dbReference>
<dbReference type="GO" id="GO:0005524">
    <property type="term" value="F:ATP binding"/>
    <property type="evidence" value="ECO:0007669"/>
    <property type="project" value="UniProtKB-KW"/>
</dbReference>
<accession>A0A4Q0I0H4</accession>
<name>A0A4Q0I0H4_9FIRM</name>
<dbReference type="SUPFAM" id="SSF90123">
    <property type="entry name" value="ABC transporter transmembrane region"/>
    <property type="match status" value="1"/>
</dbReference>
<evidence type="ECO:0000256" key="2">
    <source>
        <dbReference type="ARBA" id="ARBA00022692"/>
    </source>
</evidence>
<dbReference type="PROSITE" id="PS50929">
    <property type="entry name" value="ABC_TM1F"/>
    <property type="match status" value="1"/>
</dbReference>
<evidence type="ECO:0000256" key="5">
    <source>
        <dbReference type="SAM" id="Phobius"/>
    </source>
</evidence>
<comment type="subcellular location">
    <subcellularLocation>
        <location evidence="1">Cell membrane</location>
        <topology evidence="1">Multi-pass membrane protein</topology>
    </subcellularLocation>
</comment>
<evidence type="ECO:0000256" key="1">
    <source>
        <dbReference type="ARBA" id="ARBA00004651"/>
    </source>
</evidence>
<keyword evidence="3 5" id="KW-1133">Transmembrane helix</keyword>
<evidence type="ECO:0000256" key="3">
    <source>
        <dbReference type="ARBA" id="ARBA00022989"/>
    </source>
</evidence>
<organism evidence="7 8">
    <name type="scientific">Acetivibrio mesophilus</name>
    <dbReference type="NCBI Taxonomy" id="2487273"/>
    <lineage>
        <taxon>Bacteria</taxon>
        <taxon>Bacillati</taxon>
        <taxon>Bacillota</taxon>
        <taxon>Clostridia</taxon>
        <taxon>Eubacteriales</taxon>
        <taxon>Oscillospiraceae</taxon>
        <taxon>Acetivibrio</taxon>
    </lineage>
</organism>
<evidence type="ECO:0000256" key="4">
    <source>
        <dbReference type="ARBA" id="ARBA00023136"/>
    </source>
</evidence>
<keyword evidence="7" id="KW-0547">Nucleotide-binding</keyword>
<protein>
    <submittedName>
        <fullName evidence="7">ABC transporter ATP-binding protein</fullName>
    </submittedName>
</protein>
<feature type="domain" description="ABC transmembrane type-1" evidence="6">
    <location>
        <begin position="37"/>
        <end position="131"/>
    </location>
</feature>
<dbReference type="InterPro" id="IPR011527">
    <property type="entry name" value="ABC1_TM_dom"/>
</dbReference>
<dbReference type="Gene3D" id="1.20.1560.10">
    <property type="entry name" value="ABC transporter type 1, transmembrane domain"/>
    <property type="match status" value="1"/>
</dbReference>
<comment type="caution">
    <text evidence="7">The sequence shown here is derived from an EMBL/GenBank/DDBJ whole genome shotgun (WGS) entry which is preliminary data.</text>
</comment>
<keyword evidence="2 5" id="KW-0812">Transmembrane</keyword>
<sequence length="131" mass="14144">MHSMGSKGPAEKTDLKTLKKSISSLLGYCKKYVAVIIIALIFSTVSAILAVIGPDYISDLIAEITNGIKTTGIGMPTIDIDMDAVNKIGFTLVCIYAISMVLNYLQAFIMNLVASKIGKMMRSDITSKMVM</sequence>
<dbReference type="EMBL" id="RLII01000057">
    <property type="protein sequence ID" value="RXE57573.1"/>
    <property type="molecule type" value="Genomic_DNA"/>
</dbReference>
<evidence type="ECO:0000313" key="8">
    <source>
        <dbReference type="Proteomes" id="UP000289166"/>
    </source>
</evidence>
<keyword evidence="8" id="KW-1185">Reference proteome</keyword>
<gene>
    <name evidence="7" type="ORF">EFD62_17025</name>
</gene>
<evidence type="ECO:0000313" key="7">
    <source>
        <dbReference type="EMBL" id="RXE57573.1"/>
    </source>
</evidence>
<dbReference type="GO" id="GO:0005886">
    <property type="term" value="C:plasma membrane"/>
    <property type="evidence" value="ECO:0007669"/>
    <property type="project" value="UniProtKB-SubCell"/>
</dbReference>
<keyword evidence="4 5" id="KW-0472">Membrane</keyword>
<feature type="transmembrane region" description="Helical" evidence="5">
    <location>
        <begin position="88"/>
        <end position="113"/>
    </location>
</feature>